<evidence type="ECO:0000313" key="4">
    <source>
        <dbReference type="EMBL" id="CAE0671658.1"/>
    </source>
</evidence>
<accession>A0A7S3Z595</accession>
<evidence type="ECO:0000259" key="3">
    <source>
        <dbReference type="PROSITE" id="PS50011"/>
    </source>
</evidence>
<reference evidence="4" key="1">
    <citation type="submission" date="2021-01" db="EMBL/GenBank/DDBJ databases">
        <authorList>
            <person name="Corre E."/>
            <person name="Pelletier E."/>
            <person name="Niang G."/>
            <person name="Scheremetjew M."/>
            <person name="Finn R."/>
            <person name="Kale V."/>
            <person name="Holt S."/>
            <person name="Cochrane G."/>
            <person name="Meng A."/>
            <person name="Brown T."/>
            <person name="Cohen L."/>
        </authorList>
    </citation>
    <scope>NUCLEOTIDE SEQUENCE</scope>
    <source>
        <strain evidence="4">CCCM811</strain>
    </source>
</reference>
<sequence>MSKDQKVCKPQWVPSSAPWKPLYHRYEAQRVVHTSPLGRIVLARDMTSDRAVVVKVGRKTSRGPERPLQEARTLAKLQCVPGVVRMVEARENNEHIIMVMEYLPHDLFEVIHHFNGLGESSARHVFARVAKCLANVHSLNVAHLDVSPENILMDRNAESVRLCDFGASIEVKANKKTIRHVVAGKLNYMAPEMLFPANKAADKSSFNPFKADAYSLGATLFCMVFGHQAYDLGDKKIGKVAFGLATGGAQGVRSLLNEYGHRQASKEVVDLIGRLMIKDPEMRMSVSEVLDHPWITEGGGGLKASSEGGMNVDTKKR</sequence>
<feature type="domain" description="Protein kinase" evidence="3">
    <location>
        <begin position="26"/>
        <end position="295"/>
    </location>
</feature>
<dbReference type="Pfam" id="PF00069">
    <property type="entry name" value="Pkinase"/>
    <property type="match status" value="1"/>
</dbReference>
<dbReference type="AlphaFoldDB" id="A0A7S3Z595"/>
<dbReference type="PROSITE" id="PS50011">
    <property type="entry name" value="PROTEIN_KINASE_DOM"/>
    <property type="match status" value="1"/>
</dbReference>
<evidence type="ECO:0000256" key="1">
    <source>
        <dbReference type="ARBA" id="ARBA00022741"/>
    </source>
</evidence>
<name>A0A7S3Z595_9EUKA</name>
<proteinExistence type="predicted"/>
<dbReference type="GO" id="GO:0004674">
    <property type="term" value="F:protein serine/threonine kinase activity"/>
    <property type="evidence" value="ECO:0007669"/>
    <property type="project" value="TreeGrafter"/>
</dbReference>
<dbReference type="InterPro" id="IPR000719">
    <property type="entry name" value="Prot_kinase_dom"/>
</dbReference>
<dbReference type="PANTHER" id="PTHR24346:SF30">
    <property type="entry name" value="MATERNAL EMBRYONIC LEUCINE ZIPPER KINASE"/>
    <property type="match status" value="1"/>
</dbReference>
<gene>
    <name evidence="4" type="ORF">LGLO00237_LOCUS23307</name>
</gene>
<keyword evidence="1" id="KW-0547">Nucleotide-binding</keyword>
<keyword evidence="2" id="KW-0067">ATP-binding</keyword>
<dbReference type="GO" id="GO:0005737">
    <property type="term" value="C:cytoplasm"/>
    <property type="evidence" value="ECO:0007669"/>
    <property type="project" value="TreeGrafter"/>
</dbReference>
<protein>
    <recommendedName>
        <fullName evidence="3">Protein kinase domain-containing protein</fullName>
    </recommendedName>
</protein>
<dbReference type="GO" id="GO:0035556">
    <property type="term" value="P:intracellular signal transduction"/>
    <property type="evidence" value="ECO:0007669"/>
    <property type="project" value="TreeGrafter"/>
</dbReference>
<evidence type="ECO:0000256" key="2">
    <source>
        <dbReference type="ARBA" id="ARBA00022840"/>
    </source>
</evidence>
<dbReference type="GO" id="GO:0005524">
    <property type="term" value="F:ATP binding"/>
    <property type="evidence" value="ECO:0007669"/>
    <property type="project" value="UniProtKB-KW"/>
</dbReference>
<dbReference type="InterPro" id="IPR011009">
    <property type="entry name" value="Kinase-like_dom_sf"/>
</dbReference>
<dbReference type="SUPFAM" id="SSF56112">
    <property type="entry name" value="Protein kinase-like (PK-like)"/>
    <property type="match status" value="1"/>
</dbReference>
<dbReference type="Gene3D" id="1.10.510.10">
    <property type="entry name" value="Transferase(Phosphotransferase) domain 1"/>
    <property type="match status" value="1"/>
</dbReference>
<organism evidence="4">
    <name type="scientific">Lotharella globosa</name>
    <dbReference type="NCBI Taxonomy" id="91324"/>
    <lineage>
        <taxon>Eukaryota</taxon>
        <taxon>Sar</taxon>
        <taxon>Rhizaria</taxon>
        <taxon>Cercozoa</taxon>
        <taxon>Chlorarachniophyceae</taxon>
        <taxon>Lotharella</taxon>
    </lineage>
</organism>
<dbReference type="PANTHER" id="PTHR24346">
    <property type="entry name" value="MAP/MICROTUBULE AFFINITY-REGULATING KINASE"/>
    <property type="match status" value="1"/>
</dbReference>
<dbReference type="EMBL" id="HBIV01032695">
    <property type="protein sequence ID" value="CAE0671658.1"/>
    <property type="molecule type" value="Transcribed_RNA"/>
</dbReference>